<protein>
    <submittedName>
        <fullName evidence="2">Uncharacterized protein</fullName>
    </submittedName>
</protein>
<feature type="region of interest" description="Disordered" evidence="1">
    <location>
        <begin position="123"/>
        <end position="171"/>
    </location>
</feature>
<gene>
    <name evidence="2" type="ORF">Bca52824_053805</name>
</gene>
<evidence type="ECO:0000256" key="1">
    <source>
        <dbReference type="SAM" id="MobiDB-lite"/>
    </source>
</evidence>
<feature type="compositionally biased region" description="Low complexity" evidence="1">
    <location>
        <begin position="130"/>
        <end position="142"/>
    </location>
</feature>
<sequence>MKKSSLPYNQNADLLTVSSIRFKRNVMNGSVATLPVLFFWANTPLRGNKKTIKVLNMIKLHGKPICVNKASQDKKIIDVGANLWKQMHIRKSSKRDGTKWVWILSPANRVVLDKSEISKKRKDFPVGVGHSSTSDHSTATTTLREQHGDGSSEKTSLSQDSKENSKARGGDIRKIPAMNESFVELVAARVIVDSSDECFNLTNVDSPPYYLLLINFSFKNASQLASISYDVLLCCCCNYSGDEHAWCCQQNSEAMSYADEKCPKSPQVHHHNLLLTDADASPRWLNFYI</sequence>
<name>A0A8X7UJY2_BRACI</name>
<accession>A0A8X7UJY2</accession>
<keyword evidence="3" id="KW-1185">Reference proteome</keyword>
<dbReference type="EMBL" id="JAAMPC010000011">
    <property type="protein sequence ID" value="KAG2282585.1"/>
    <property type="molecule type" value="Genomic_DNA"/>
</dbReference>
<dbReference type="AlphaFoldDB" id="A0A8X7UJY2"/>
<proteinExistence type="predicted"/>
<dbReference type="Proteomes" id="UP000886595">
    <property type="component" value="Unassembled WGS sequence"/>
</dbReference>
<reference evidence="2 3" key="1">
    <citation type="submission" date="2020-02" db="EMBL/GenBank/DDBJ databases">
        <authorList>
            <person name="Ma Q."/>
            <person name="Huang Y."/>
            <person name="Song X."/>
            <person name="Pei D."/>
        </authorList>
    </citation>
    <scope>NUCLEOTIDE SEQUENCE [LARGE SCALE GENOMIC DNA]</scope>
    <source>
        <strain evidence="2">Sxm20200214</strain>
        <tissue evidence="2">Leaf</tissue>
    </source>
</reference>
<feature type="compositionally biased region" description="Basic and acidic residues" evidence="1">
    <location>
        <begin position="160"/>
        <end position="171"/>
    </location>
</feature>
<evidence type="ECO:0000313" key="2">
    <source>
        <dbReference type="EMBL" id="KAG2282585.1"/>
    </source>
</evidence>
<organism evidence="2 3">
    <name type="scientific">Brassica carinata</name>
    <name type="common">Ethiopian mustard</name>
    <name type="synonym">Abyssinian cabbage</name>
    <dbReference type="NCBI Taxonomy" id="52824"/>
    <lineage>
        <taxon>Eukaryota</taxon>
        <taxon>Viridiplantae</taxon>
        <taxon>Streptophyta</taxon>
        <taxon>Embryophyta</taxon>
        <taxon>Tracheophyta</taxon>
        <taxon>Spermatophyta</taxon>
        <taxon>Magnoliopsida</taxon>
        <taxon>eudicotyledons</taxon>
        <taxon>Gunneridae</taxon>
        <taxon>Pentapetalae</taxon>
        <taxon>rosids</taxon>
        <taxon>malvids</taxon>
        <taxon>Brassicales</taxon>
        <taxon>Brassicaceae</taxon>
        <taxon>Brassiceae</taxon>
        <taxon>Brassica</taxon>
    </lineage>
</organism>
<evidence type="ECO:0000313" key="3">
    <source>
        <dbReference type="Proteomes" id="UP000886595"/>
    </source>
</evidence>
<comment type="caution">
    <text evidence="2">The sequence shown here is derived from an EMBL/GenBank/DDBJ whole genome shotgun (WGS) entry which is preliminary data.</text>
</comment>